<feature type="transmembrane region" description="Helical" evidence="1">
    <location>
        <begin position="39"/>
        <end position="58"/>
    </location>
</feature>
<evidence type="ECO:0000313" key="2">
    <source>
        <dbReference type="EMBL" id="AGL62250.1"/>
    </source>
</evidence>
<dbReference type="Proteomes" id="UP000013893">
    <property type="component" value="Chromosome"/>
</dbReference>
<name>R4PVJ1_9BACT</name>
<organism evidence="2 3">
    <name type="scientific">Candidatus Saccharimonas aalborgensis</name>
    <dbReference type="NCBI Taxonomy" id="1332188"/>
    <lineage>
        <taxon>Bacteria</taxon>
        <taxon>Candidatus Saccharimonadota</taxon>
        <taxon>Candidatus Saccharimonadia</taxon>
        <taxon>Candidatus Saccharimonadales</taxon>
        <taxon>Candidatus Saccharimonadaceae</taxon>
        <taxon>Candidatus Saccharimonas</taxon>
    </lineage>
</organism>
<dbReference type="EMBL" id="CP005957">
    <property type="protein sequence ID" value="AGL62250.1"/>
    <property type="molecule type" value="Genomic_DNA"/>
</dbReference>
<accession>R4PVJ1</accession>
<evidence type="ECO:0000256" key="1">
    <source>
        <dbReference type="SAM" id="Phobius"/>
    </source>
</evidence>
<dbReference type="HOGENOM" id="CLU_1033219_0_0_0"/>
<dbReference type="STRING" id="1332188.L336_0546"/>
<proteinExistence type="predicted"/>
<dbReference type="AlphaFoldDB" id="R4PVJ1"/>
<dbReference type="KEGG" id="saal:L336_0546"/>
<dbReference type="InterPro" id="IPR025333">
    <property type="entry name" value="DUF4239"/>
</dbReference>
<keyword evidence="1" id="KW-0472">Membrane</keyword>
<reference evidence="2 3" key="1">
    <citation type="journal article" date="2013" name="Nat. Biotechnol.">
        <title>Genome sequences of rare, uncultured bacteria obtained by differential coverage binning of multiple metagenomes.</title>
        <authorList>
            <person name="Albertsen M."/>
            <person name="Hugenholtz P."/>
            <person name="Skarshewski A."/>
            <person name="Nielsen K.L."/>
            <person name="Tyson G.W."/>
            <person name="Nielsen P.H."/>
        </authorList>
    </citation>
    <scope>NUCLEOTIDE SEQUENCE [LARGE SCALE GENOMIC DNA]</scope>
    <source>
        <strain evidence="2">TM71</strain>
    </source>
</reference>
<evidence type="ECO:0000313" key="3">
    <source>
        <dbReference type="Proteomes" id="UP000013893"/>
    </source>
</evidence>
<feature type="transmembrane region" description="Helical" evidence="1">
    <location>
        <begin position="219"/>
        <end position="240"/>
    </location>
</feature>
<feature type="transmembrane region" description="Helical" evidence="1">
    <location>
        <begin position="196"/>
        <end position="213"/>
    </location>
</feature>
<keyword evidence="1" id="KW-1133">Transmembrane helix</keyword>
<keyword evidence="3" id="KW-1185">Reference proteome</keyword>
<protein>
    <submittedName>
        <fullName evidence="2">Uncharacterized protein</fullName>
    </submittedName>
</protein>
<gene>
    <name evidence="2" type="ORF">L336_0546</name>
</gene>
<sequence>MASWGFSMGAGRLRGELQATSISDIIKVMKNLFLVRIRLSTYFIFIFISMTVVSLFLPKAKFDSAALTLFSVNSFLYGFYIAPILSAQKTRIEEMHKIVRAEANAVFALMIAVKRLPDGARERLGVLVREYLSLCIRQRKAAEGEEKYEEIISYCIAYGGESPEAVADILDKVVANQKNRTDFSMQIANKVYSNEWMVMLVLFGVTLSFILLLDTGENVIFRVLAALVSTGLTMLVVILVKMSTLTHKKAKQIWDPYKRLLETNFYRID</sequence>
<dbReference type="Pfam" id="PF14023">
    <property type="entry name" value="Bestrophin-like"/>
    <property type="match status" value="1"/>
</dbReference>
<keyword evidence="1" id="KW-0812">Transmembrane</keyword>
<feature type="transmembrane region" description="Helical" evidence="1">
    <location>
        <begin position="64"/>
        <end position="87"/>
    </location>
</feature>